<evidence type="ECO:0000259" key="10">
    <source>
        <dbReference type="Pfam" id="PF01699"/>
    </source>
</evidence>
<feature type="transmembrane region" description="Helical" evidence="9">
    <location>
        <begin position="157"/>
        <end position="179"/>
    </location>
</feature>
<evidence type="ECO:0000256" key="8">
    <source>
        <dbReference type="SAM" id="MobiDB-lite"/>
    </source>
</evidence>
<name>A0A8H3FQD7_9LECA</name>
<evidence type="ECO:0000256" key="1">
    <source>
        <dbReference type="ARBA" id="ARBA00004127"/>
    </source>
</evidence>
<feature type="compositionally biased region" description="Low complexity" evidence="8">
    <location>
        <begin position="311"/>
        <end position="332"/>
    </location>
</feature>
<feature type="transmembrane region" description="Helical" evidence="9">
    <location>
        <begin position="669"/>
        <end position="690"/>
    </location>
</feature>
<feature type="compositionally biased region" description="Basic and acidic residues" evidence="8">
    <location>
        <begin position="395"/>
        <end position="411"/>
    </location>
</feature>
<dbReference type="PANTHER" id="PTHR31503:SF18">
    <property type="entry name" value="CA(2+)_H(+) EXCHANGER, PUTATIVE (EUROFUNG)-RELATED"/>
    <property type="match status" value="1"/>
</dbReference>
<reference evidence="11" key="1">
    <citation type="submission" date="2021-03" db="EMBL/GenBank/DDBJ databases">
        <authorList>
            <person name="Tagirdzhanova G."/>
        </authorList>
    </citation>
    <scope>NUCLEOTIDE SEQUENCE</scope>
</reference>
<feature type="transmembrane region" description="Helical" evidence="9">
    <location>
        <begin position="125"/>
        <end position="145"/>
    </location>
</feature>
<keyword evidence="3" id="KW-0813">Transport</keyword>
<dbReference type="GO" id="GO:0000329">
    <property type="term" value="C:fungal-type vacuole membrane"/>
    <property type="evidence" value="ECO:0007669"/>
    <property type="project" value="TreeGrafter"/>
</dbReference>
<keyword evidence="5 9" id="KW-1133">Transmembrane helix</keyword>
<feature type="transmembrane region" description="Helical" evidence="9">
    <location>
        <begin position="185"/>
        <end position="209"/>
    </location>
</feature>
<feature type="region of interest" description="Disordered" evidence="8">
    <location>
        <begin position="19"/>
        <end position="86"/>
    </location>
</feature>
<evidence type="ECO:0000313" key="11">
    <source>
        <dbReference type="EMBL" id="CAF9929247.1"/>
    </source>
</evidence>
<comment type="similarity">
    <text evidence="2">Belongs to the Ca(2+):cation antiporter (CaCA) (TC 2.A.19) family.</text>
</comment>
<sequence>MVGAFKSKGFLDSIRTHARVGPKADDTPSLPVHNLQDGSIALQDSNSSKTKSGLSGNEETSDHPPPAGVLDASEEGAQSTTMTKPGIPMRIFNNGKEIILSSPVNILLVFVPIGIAVNFAGLSPVIIFSMNAIAIIPLAGLLAHATESVASSLGDTVGALLNVTFGNAVELIIFIIALVKDEINIVQASLVGSILSNLLLILGMCFLFGGLRFREQIYNSTVTQMSACLLSLSVISLLLPTAFKAAFSDNSSDAANTAVLQVSRGTSVILLLVYILYLLFQLKSHAYMYESTPQHIIDEESHPGVLAEMLDSSSSNSSSSSSDSDTTSGSHTTAKKIRRALRRRTRRKSSASSKDASTPTVRTPLHNQANGGFVSPIESASQLGAIASGDEADNDDVRYDGPGRVQRRDFGEGSALSSPMVERKRSSKKTKKSKRGGASEQAENAPPSSLSPPPPQVTFEQNVSTTEEGLAARRQFTIRPLAAAVRPTIPKMLSQTVFSSANPSGAAVTPVIKTVPKAPYGLRRTTSLPDRLNRSQSAPVDHDHDGVTHPHDAIFPHQEQVERKPDLSRTAAIILLLISTALVALCAEFLVNSIQYMVNNTAIGEVFIGLILLPIIGNAAEHVTAVTVATKNKMDLAIGVAVGSSIQIALFVTPIVVLLGWILNKSMSLYFSLFETMTLFVSAFIVNFLVLDGRSNYLEGALLIAAYTIIAVAAYFYPHADEQSGVGGGLR</sequence>
<feature type="compositionally biased region" description="Polar residues" evidence="8">
    <location>
        <begin position="458"/>
        <end position="467"/>
    </location>
</feature>
<evidence type="ECO:0000256" key="3">
    <source>
        <dbReference type="ARBA" id="ARBA00022448"/>
    </source>
</evidence>
<dbReference type="OrthoDB" id="1699231at2759"/>
<evidence type="ECO:0000256" key="9">
    <source>
        <dbReference type="SAM" id="Phobius"/>
    </source>
</evidence>
<evidence type="ECO:0000313" key="12">
    <source>
        <dbReference type="Proteomes" id="UP000664169"/>
    </source>
</evidence>
<organism evidence="11 12">
    <name type="scientific">Gomphillus americanus</name>
    <dbReference type="NCBI Taxonomy" id="1940652"/>
    <lineage>
        <taxon>Eukaryota</taxon>
        <taxon>Fungi</taxon>
        <taxon>Dikarya</taxon>
        <taxon>Ascomycota</taxon>
        <taxon>Pezizomycotina</taxon>
        <taxon>Lecanoromycetes</taxon>
        <taxon>OSLEUM clade</taxon>
        <taxon>Ostropomycetidae</taxon>
        <taxon>Ostropales</taxon>
        <taxon>Graphidaceae</taxon>
        <taxon>Gomphilloideae</taxon>
        <taxon>Gomphillus</taxon>
    </lineage>
</organism>
<keyword evidence="12" id="KW-1185">Reference proteome</keyword>
<feature type="domain" description="Sodium/calcium exchanger membrane region" evidence="10">
    <location>
        <begin position="572"/>
        <end position="715"/>
    </location>
</feature>
<feature type="transmembrane region" description="Helical" evidence="9">
    <location>
        <begin position="572"/>
        <end position="594"/>
    </location>
</feature>
<dbReference type="Pfam" id="PF01699">
    <property type="entry name" value="Na_Ca_ex"/>
    <property type="match status" value="2"/>
</dbReference>
<feature type="domain" description="Sodium/calcium exchanger membrane region" evidence="10">
    <location>
        <begin position="125"/>
        <end position="282"/>
    </location>
</feature>
<feature type="transmembrane region" description="Helical" evidence="9">
    <location>
        <begin position="262"/>
        <end position="280"/>
    </location>
</feature>
<dbReference type="GO" id="GO:0012505">
    <property type="term" value="C:endomembrane system"/>
    <property type="evidence" value="ECO:0007669"/>
    <property type="project" value="UniProtKB-SubCell"/>
</dbReference>
<accession>A0A8H3FQD7</accession>
<feature type="region of interest" description="Disordered" evidence="8">
    <location>
        <begin position="309"/>
        <end position="468"/>
    </location>
</feature>
<evidence type="ECO:0000256" key="4">
    <source>
        <dbReference type="ARBA" id="ARBA00022692"/>
    </source>
</evidence>
<feature type="compositionally biased region" description="Basic residues" evidence="8">
    <location>
        <begin position="425"/>
        <end position="435"/>
    </location>
</feature>
<dbReference type="InterPro" id="IPR044880">
    <property type="entry name" value="NCX_ion-bd_dom_sf"/>
</dbReference>
<keyword evidence="7 9" id="KW-0472">Membrane</keyword>
<comment type="caution">
    <text evidence="11">The sequence shown here is derived from an EMBL/GenBank/DDBJ whole genome shotgun (WGS) entry which is preliminary data.</text>
</comment>
<dbReference type="InterPro" id="IPR004713">
    <property type="entry name" value="CaH_exchang"/>
</dbReference>
<comment type="subcellular location">
    <subcellularLocation>
        <location evidence="1">Endomembrane system</location>
        <topology evidence="1">Multi-pass membrane protein</topology>
    </subcellularLocation>
</comment>
<feature type="transmembrane region" description="Helical" evidence="9">
    <location>
        <begin position="606"/>
        <end position="629"/>
    </location>
</feature>
<dbReference type="Proteomes" id="UP000664169">
    <property type="component" value="Unassembled WGS sequence"/>
</dbReference>
<dbReference type="FunFam" id="1.20.1420.30:FF:000011">
    <property type="entry name" value="Vacuolar calcium ion transporter"/>
    <property type="match status" value="1"/>
</dbReference>
<dbReference type="AlphaFoldDB" id="A0A8H3FQD7"/>
<evidence type="ECO:0000256" key="2">
    <source>
        <dbReference type="ARBA" id="ARBA00008170"/>
    </source>
</evidence>
<dbReference type="EMBL" id="CAJPDQ010000032">
    <property type="protein sequence ID" value="CAF9929247.1"/>
    <property type="molecule type" value="Genomic_DNA"/>
</dbReference>
<feature type="compositionally biased region" description="Polar residues" evidence="8">
    <location>
        <begin position="42"/>
        <end position="58"/>
    </location>
</feature>
<keyword evidence="4 9" id="KW-0812">Transmembrane</keyword>
<feature type="transmembrane region" description="Helical" evidence="9">
    <location>
        <begin position="636"/>
        <end position="663"/>
    </location>
</feature>
<feature type="transmembrane region" description="Helical" evidence="9">
    <location>
        <begin position="98"/>
        <end position="119"/>
    </location>
</feature>
<feature type="transmembrane region" description="Helical" evidence="9">
    <location>
        <begin position="221"/>
        <end position="242"/>
    </location>
</feature>
<dbReference type="InterPro" id="IPR004837">
    <property type="entry name" value="NaCa_Exmemb"/>
</dbReference>
<feature type="transmembrane region" description="Helical" evidence="9">
    <location>
        <begin position="697"/>
        <end position="717"/>
    </location>
</feature>
<keyword evidence="6" id="KW-0406">Ion transport</keyword>
<dbReference type="FunFam" id="1.20.1420.30:FF:000016">
    <property type="entry name" value="Membrane bound cation transporter"/>
    <property type="match status" value="1"/>
</dbReference>
<feature type="compositionally biased region" description="Basic residues" evidence="8">
    <location>
        <begin position="333"/>
        <end position="349"/>
    </location>
</feature>
<feature type="compositionally biased region" description="Polar residues" evidence="8">
    <location>
        <begin position="359"/>
        <end position="370"/>
    </location>
</feature>
<dbReference type="GO" id="GO:0015369">
    <property type="term" value="F:calcium:proton antiporter activity"/>
    <property type="evidence" value="ECO:0007669"/>
    <property type="project" value="TreeGrafter"/>
</dbReference>
<protein>
    <recommendedName>
        <fullName evidence="10">Sodium/calcium exchanger membrane region domain-containing protein</fullName>
    </recommendedName>
</protein>
<gene>
    <name evidence="11" type="ORF">GOMPHAMPRED_005345</name>
</gene>
<dbReference type="Gene3D" id="1.20.1420.30">
    <property type="entry name" value="NCX, central ion-binding region"/>
    <property type="match status" value="2"/>
</dbReference>
<evidence type="ECO:0000256" key="5">
    <source>
        <dbReference type="ARBA" id="ARBA00022989"/>
    </source>
</evidence>
<dbReference type="GO" id="GO:0006874">
    <property type="term" value="P:intracellular calcium ion homeostasis"/>
    <property type="evidence" value="ECO:0007669"/>
    <property type="project" value="TreeGrafter"/>
</dbReference>
<proteinExistence type="inferred from homology"/>
<dbReference type="PANTHER" id="PTHR31503">
    <property type="entry name" value="VACUOLAR CALCIUM ION TRANSPORTER"/>
    <property type="match status" value="1"/>
</dbReference>
<evidence type="ECO:0000256" key="6">
    <source>
        <dbReference type="ARBA" id="ARBA00023065"/>
    </source>
</evidence>
<evidence type="ECO:0000256" key="7">
    <source>
        <dbReference type="ARBA" id="ARBA00023136"/>
    </source>
</evidence>